<feature type="domain" description="EGF-like" evidence="10">
    <location>
        <begin position="1874"/>
        <end position="1913"/>
    </location>
</feature>
<dbReference type="PROSITE" id="PS50268">
    <property type="entry name" value="CADHERIN_2"/>
    <property type="match status" value="13"/>
</dbReference>
<evidence type="ECO:0000313" key="12">
    <source>
        <dbReference type="EMBL" id="CAL1533864.1"/>
    </source>
</evidence>
<dbReference type="SMART" id="SM00112">
    <property type="entry name" value="CA"/>
    <property type="match status" value="14"/>
</dbReference>
<feature type="domain" description="Cadherin" evidence="11">
    <location>
        <begin position="697"/>
        <end position="823"/>
    </location>
</feature>
<feature type="domain" description="EGF-like" evidence="10">
    <location>
        <begin position="1832"/>
        <end position="1873"/>
    </location>
</feature>
<evidence type="ECO:0000259" key="11">
    <source>
        <dbReference type="PROSITE" id="PS50268"/>
    </source>
</evidence>
<dbReference type="SMART" id="SM00179">
    <property type="entry name" value="EGF_CA"/>
    <property type="match status" value="4"/>
</dbReference>
<feature type="domain" description="Cadherin" evidence="11">
    <location>
        <begin position="817"/>
        <end position="925"/>
    </location>
</feature>
<feature type="domain" description="Cadherin" evidence="11">
    <location>
        <begin position="64"/>
        <end position="174"/>
    </location>
</feature>
<dbReference type="SUPFAM" id="SSF57196">
    <property type="entry name" value="EGF/Laminin"/>
    <property type="match status" value="3"/>
</dbReference>
<feature type="domain" description="Cadherin" evidence="11">
    <location>
        <begin position="596"/>
        <end position="691"/>
    </location>
</feature>
<dbReference type="PROSITE" id="PS00010">
    <property type="entry name" value="ASX_HYDROXYL"/>
    <property type="match status" value="2"/>
</dbReference>
<feature type="domain" description="Cadherin" evidence="11">
    <location>
        <begin position="1346"/>
        <end position="1433"/>
    </location>
</feature>
<organism evidence="12 13">
    <name type="scientific">Lymnaea stagnalis</name>
    <name type="common">Great pond snail</name>
    <name type="synonym">Helix stagnalis</name>
    <dbReference type="NCBI Taxonomy" id="6523"/>
    <lineage>
        <taxon>Eukaryota</taxon>
        <taxon>Metazoa</taxon>
        <taxon>Spiralia</taxon>
        <taxon>Lophotrochozoa</taxon>
        <taxon>Mollusca</taxon>
        <taxon>Gastropoda</taxon>
        <taxon>Heterobranchia</taxon>
        <taxon>Euthyneura</taxon>
        <taxon>Panpulmonata</taxon>
        <taxon>Hygrophila</taxon>
        <taxon>Lymnaeoidea</taxon>
        <taxon>Lymnaeidae</taxon>
        <taxon>Lymnaea</taxon>
    </lineage>
</organism>
<dbReference type="Gene3D" id="2.60.40.60">
    <property type="entry name" value="Cadherins"/>
    <property type="match status" value="14"/>
</dbReference>
<dbReference type="PROSITE" id="PS50026">
    <property type="entry name" value="EGF_3"/>
    <property type="match status" value="4"/>
</dbReference>
<feature type="domain" description="EGF-like" evidence="10">
    <location>
        <begin position="1958"/>
        <end position="1994"/>
    </location>
</feature>
<comment type="caution">
    <text evidence="12">The sequence shown here is derived from an EMBL/GenBank/DDBJ whole genome shotgun (WGS) entry which is preliminary data.</text>
</comment>
<keyword evidence="5 8" id="KW-1015">Disulfide bond</keyword>
<comment type="caution">
    <text evidence="8">Lacks conserved residue(s) required for the propagation of feature annotation.</text>
</comment>
<dbReference type="Pfam" id="PF00008">
    <property type="entry name" value="EGF"/>
    <property type="match status" value="1"/>
</dbReference>
<evidence type="ECO:0008006" key="14">
    <source>
        <dbReference type="Google" id="ProtNLM"/>
    </source>
</evidence>
<dbReference type="InterPro" id="IPR018097">
    <property type="entry name" value="EGF_Ca-bd_CS"/>
</dbReference>
<reference evidence="12 13" key="1">
    <citation type="submission" date="2024-04" db="EMBL/GenBank/DDBJ databases">
        <authorList>
            <consortium name="Genoscope - CEA"/>
            <person name="William W."/>
        </authorList>
    </citation>
    <scope>NUCLEOTIDE SEQUENCE [LARGE SCALE GENOMIC DNA]</scope>
</reference>
<dbReference type="Pfam" id="PF00028">
    <property type="entry name" value="Cadherin"/>
    <property type="match status" value="5"/>
</dbReference>
<feature type="domain" description="Cadherin" evidence="11">
    <location>
        <begin position="174"/>
        <end position="285"/>
    </location>
</feature>
<dbReference type="CDD" id="cd00054">
    <property type="entry name" value="EGF_CA"/>
    <property type="match status" value="3"/>
</dbReference>
<dbReference type="PROSITE" id="PS01186">
    <property type="entry name" value="EGF_2"/>
    <property type="match status" value="1"/>
</dbReference>
<gene>
    <name evidence="12" type="ORF">GSLYS_00007824001</name>
</gene>
<feature type="domain" description="Cadherin" evidence="11">
    <location>
        <begin position="493"/>
        <end position="596"/>
    </location>
</feature>
<evidence type="ECO:0000256" key="2">
    <source>
        <dbReference type="ARBA" id="ARBA00022729"/>
    </source>
</evidence>
<dbReference type="Proteomes" id="UP001497497">
    <property type="component" value="Unassembled WGS sequence"/>
</dbReference>
<feature type="domain" description="Cadherin" evidence="11">
    <location>
        <begin position="1643"/>
        <end position="1742"/>
    </location>
</feature>
<evidence type="ECO:0000256" key="1">
    <source>
        <dbReference type="ARBA" id="ARBA00022692"/>
    </source>
</evidence>
<dbReference type="SUPFAM" id="SSF49313">
    <property type="entry name" value="Cadherin-like"/>
    <property type="match status" value="12"/>
</dbReference>
<dbReference type="InterPro" id="IPR000742">
    <property type="entry name" value="EGF"/>
</dbReference>
<dbReference type="GO" id="GO:0007156">
    <property type="term" value="P:homophilic cell adhesion via plasma membrane adhesion molecules"/>
    <property type="evidence" value="ECO:0007669"/>
    <property type="project" value="InterPro"/>
</dbReference>
<evidence type="ECO:0000256" key="6">
    <source>
        <dbReference type="ARBA" id="ARBA00023180"/>
    </source>
</evidence>
<name>A0AAV2HLW7_LYMST</name>
<keyword evidence="6" id="KW-0325">Glycoprotein</keyword>
<evidence type="ECO:0000259" key="10">
    <source>
        <dbReference type="PROSITE" id="PS50026"/>
    </source>
</evidence>
<evidence type="ECO:0000313" key="13">
    <source>
        <dbReference type="Proteomes" id="UP001497497"/>
    </source>
</evidence>
<keyword evidence="4 9" id="KW-1133">Transmembrane helix</keyword>
<evidence type="ECO:0000256" key="5">
    <source>
        <dbReference type="ARBA" id="ARBA00023157"/>
    </source>
</evidence>
<feature type="disulfide bond" evidence="8">
    <location>
        <begin position="1927"/>
        <end position="1944"/>
    </location>
</feature>
<dbReference type="PRINTS" id="PR00205">
    <property type="entry name" value="CADHERIN"/>
</dbReference>
<keyword evidence="1 9" id="KW-0812">Transmembrane</keyword>
<feature type="transmembrane region" description="Helical" evidence="9">
    <location>
        <begin position="2205"/>
        <end position="2224"/>
    </location>
</feature>
<dbReference type="InterPro" id="IPR000152">
    <property type="entry name" value="EGF-type_Asp/Asn_hydroxyl_site"/>
</dbReference>
<feature type="disulfide bond" evidence="8">
    <location>
        <begin position="1903"/>
        <end position="1912"/>
    </location>
</feature>
<evidence type="ECO:0000256" key="9">
    <source>
        <dbReference type="SAM" id="Phobius"/>
    </source>
</evidence>
<keyword evidence="2" id="KW-0732">Signal</keyword>
<dbReference type="EMBL" id="CAXITT010000154">
    <property type="protein sequence ID" value="CAL1533864.1"/>
    <property type="molecule type" value="Genomic_DNA"/>
</dbReference>
<feature type="domain" description="Cadherin" evidence="11">
    <location>
        <begin position="1131"/>
        <end position="1236"/>
    </location>
</feature>
<dbReference type="CDD" id="cd11304">
    <property type="entry name" value="Cadherin_repeat"/>
    <property type="match status" value="15"/>
</dbReference>
<dbReference type="SMART" id="SM00181">
    <property type="entry name" value="EGF"/>
    <property type="match status" value="4"/>
</dbReference>
<dbReference type="PANTHER" id="PTHR24026:SF126">
    <property type="entry name" value="PROTOCADHERIN FAT 4"/>
    <property type="match status" value="1"/>
</dbReference>
<feature type="domain" description="Cadherin" evidence="11">
    <location>
        <begin position="292"/>
        <end position="391"/>
    </location>
</feature>
<dbReference type="InterPro" id="IPR015919">
    <property type="entry name" value="Cadherin-like_sf"/>
</dbReference>
<feature type="domain" description="Cadherin" evidence="11">
    <location>
        <begin position="1244"/>
        <end position="1337"/>
    </location>
</feature>
<feature type="disulfide bond" evidence="8">
    <location>
        <begin position="1984"/>
        <end position="1993"/>
    </location>
</feature>
<evidence type="ECO:0000256" key="7">
    <source>
        <dbReference type="PROSITE-ProRule" id="PRU00043"/>
    </source>
</evidence>
<dbReference type="FunFam" id="2.10.25.10:FF:000472">
    <property type="entry name" value="Uncharacterized protein, isoform A"/>
    <property type="match status" value="1"/>
</dbReference>
<feature type="domain" description="EGF-like" evidence="10">
    <location>
        <begin position="1918"/>
        <end position="1956"/>
    </location>
</feature>
<protein>
    <recommendedName>
        <fullName evidence="14">Protocadherin Fat 4</fullName>
    </recommendedName>
</protein>
<keyword evidence="8" id="KW-0245">EGF-like domain</keyword>
<keyword evidence="7" id="KW-0106">Calcium</keyword>
<accession>A0AAV2HLW7</accession>
<keyword evidence="3" id="KW-0677">Repeat</keyword>
<proteinExistence type="predicted"/>
<feature type="disulfide bond" evidence="8">
    <location>
        <begin position="1946"/>
        <end position="1955"/>
    </location>
</feature>
<sequence length="2226" mass="241610">MFLISSTGQFSVGPGAVLDYETKNWYELTVIVIDSTRNIFEKTFNVSVTNVNERPSAVKLIHDTIPERSPASTVVGELSAEDPDNANLNSTSSLRQTLHYTLLDNAGGRFELVQSTVKLTVKGADCSVSWCGLDFETQRSHPIQVQVEDSGSPQLSATFAMVIQVTDQNDPPVISSPGVMQLMEDMKVGDNVTQLSATDQDIGQSLVFSIETGGTNFKVVGNKLVLARLLDFETNPALSVEITVTDSGSPPLSVKATFNFKIMNVGEPPTSISFESVKSATSPSFLADQPIIGESTKSGTLIGQFVAQDPDFDEAITFLSSGDVIKVDGAGCLSLNKQGTRCVASIILNKNLDFETQSSYSLGATAIDKYGLRLDKNFTLQVKDENDPPVAILINNQTTDIIKVKENSKGINVATLGAVDPDKTQTFVFAVTGSSQFYIAGNLLKVTTAANIDYEHVKVIPIKLKVFDSGQPSLSYEKDFTIEVQDENEAPTSVTLTRNKVSEDAGVGVEVGSFVTDDPDNKEQVNQKFTYELTDNINGIFGIANGSLVVSSAKLDYEQSSSYFVKVKVTDDGSPPLSAQFDLEVQLINENDAPTNLQLSAMNVSESAAVDTLVGILSAQDPDVGQTLRFTITNSDFFTVKGNQLVVSGGLDFETSPRVGIEITASDNGSPVKSVVRSFTITIVDVNEPPVQMNINATLASKFSIPENTVVNTVIGLVETVDPDNIDRATMELTSAASKNFKLDSAGATCQKKLIASLGSTFTVCAQKALLAQTVKYSTPASPLVFEIISRDKGQLSITNRWEFIVLDTNDPPYNISITSPTLEIPENVDTFKLGGLTCNDPDVGQNHFFQLLTYWNVFKVDNGSILITTKAMDFEQQSVYQLTIRCIDDGTPSANFTKTITVLVKDVNESPSDIKLSTTAIPQTAVAGETVAFILVTDPDNAGSNTQKQNHTCVVSKDDTGNFKVSKEGLALQINGGVPVNKTTVKITLTCSDSGVPSLYFVKDVDLIITETADVPKAIILNGPKTVAENTISATVGSLVLINTLTQTQLAGYILSCETANPSFTINTENQIIVETAFDFEKVEMVPVNVSCFVMDKDGNEFQLSATFVVKVLDVNEPPQQINIYGGGKVIENSSPGTIIGDLNTLDPEPYQTYSYTLISVAVGLDTTKSLPELLNTFQLNGRTLSVGPDNRALDFESSPILSVVVQTVDSGNPSLGLNDTIRIILTDSNDPPTDINLNNTMIREDSIIGSLIGVFSVTDQDRNQSHSCVVNNLEAVPFTVDKGLNLQVSRLGIDFEKQKTYVVEVTCQDSGSDGTHLKVTKSLMVNVTNVNEPPYDIMLSSYNINEGNVVKQLVAEISATDPDSQQIFFSLEGNNTNFEIQGYGSLLALTVFDYEKVSKYPLIVKATDENGLYAISNFEIQVNDVNEKPINITLTNGQVSESATRGTLIATIKTQDPDKAQTFQYTLKETPPANGHFVIVGDRLEVGQSKLNYESSNVYRISITSTDSGNLPQSLTIDFDIKITDSNDPPSEITLNEPLAVTEHASTNTVLSDVHVEDEDTNQTHSCQVLDKDVPFSFITSLNGIIQLVVSGEVDFETFSFHNINISCSDGEFDVFKKVSITVQGINEPPTAVVLKGAHFLPANATIPYEVGTLDAVDDDIGQTHTFSTIGSNSDLLQVQRGNVLVLIKSLPIDVLDHPNPSITITVRVADSGQPVMTMEQSIILTVTDIDIEELKLPEITITNSVVSENAVDGDTVGAIYGPNTTVGGSVQFRITEDASSLFRILSNKFLVLAKNISTFFGNSAQVTVEAKNTQTQEIKSRTITVVVSRSDKCFDDGKTCHENARCIQLGDTEYHCKCNDDYEGDGYLCLQIDNCKLQINSTQCMHGKCKDDVNSFTCLCNEDYTGKYCEVPPPEIDPCQSHSCKNLAACKPTDDNQGYNCVCMPGWTGKTCESNIDECSPNPCQVFETCVDGVSSFICKCPEDKTGHRCQFRKDSCQESNCSQTEICVPRLSVKSFICSPKDRILQLTISCLNDTQQCLSKFLEFVQTNGRFPSGASKLSTSARSRRQVPQLNDFVSVFSAHRPEMLIAQNSRAKRDSDSTLIQTNVTSYLVDSTEPAKGVLLVFLLVMDASYFPFTKVETLESLEKTCTSISESQQTEKEFCPAIQKAYNEYQKQLIASSVTTKAPSPPNLGSGASSLPAWHALSLLFLAVMLYTIISLKL</sequence>
<evidence type="ECO:0000256" key="3">
    <source>
        <dbReference type="ARBA" id="ARBA00022737"/>
    </source>
</evidence>
<dbReference type="GO" id="GO:0005509">
    <property type="term" value="F:calcium ion binding"/>
    <property type="evidence" value="ECO:0007669"/>
    <property type="project" value="UniProtKB-UniRule"/>
</dbReference>
<dbReference type="InterPro" id="IPR002126">
    <property type="entry name" value="Cadherin-like_dom"/>
</dbReference>
<dbReference type="InterPro" id="IPR001881">
    <property type="entry name" value="EGF-like_Ca-bd_dom"/>
</dbReference>
<feature type="domain" description="Cadherin" evidence="11">
    <location>
        <begin position="396"/>
        <end position="493"/>
    </location>
</feature>
<dbReference type="Gene3D" id="2.10.25.10">
    <property type="entry name" value="Laminin"/>
    <property type="match status" value="4"/>
</dbReference>
<keyword evidence="13" id="KW-1185">Reference proteome</keyword>
<keyword evidence="9" id="KW-0472">Membrane</keyword>
<evidence type="ECO:0000256" key="4">
    <source>
        <dbReference type="ARBA" id="ARBA00022989"/>
    </source>
</evidence>
<dbReference type="GO" id="GO:0005886">
    <property type="term" value="C:plasma membrane"/>
    <property type="evidence" value="ECO:0007669"/>
    <property type="project" value="UniProtKB-SubCell"/>
</dbReference>
<feature type="domain" description="Cadherin" evidence="11">
    <location>
        <begin position="1433"/>
        <end position="1534"/>
    </location>
</feature>
<dbReference type="PROSITE" id="PS01187">
    <property type="entry name" value="EGF_CA"/>
    <property type="match status" value="1"/>
</dbReference>
<evidence type="ECO:0000256" key="8">
    <source>
        <dbReference type="PROSITE-ProRule" id="PRU00076"/>
    </source>
</evidence>
<dbReference type="PANTHER" id="PTHR24026">
    <property type="entry name" value="FAT ATYPICAL CADHERIN-RELATED"/>
    <property type="match status" value="1"/>
</dbReference>
<dbReference type="PROSITE" id="PS00022">
    <property type="entry name" value="EGF_1"/>
    <property type="match status" value="3"/>
</dbReference>